<reference evidence="2" key="1">
    <citation type="submission" date="2020-05" db="UniProtKB">
        <authorList>
            <consortium name="EnsemblMetazoa"/>
        </authorList>
    </citation>
    <scope>IDENTIFICATION</scope>
    <source>
        <strain evidence="2">TTRI</strain>
    </source>
</reference>
<keyword evidence="3" id="KW-1185">Reference proteome</keyword>
<accession>A0A1A9VEE7</accession>
<name>A0A1A9VEE7_GLOAU</name>
<proteinExistence type="predicted"/>
<sequence length="132" mass="15359">MVSNCSVCVDGSRAPSLPFSICLFGNAFVIFSTVGRILKQIESVYAIMVLKCNLTDLYVNHIQFSVQGANVETTEGTNNVDFYHHHHHHHHHHHGNHNDHNQYYRHQHCLYYRCHRRCSYCSMKKETGSNYL</sequence>
<feature type="transmembrane region" description="Helical" evidence="1">
    <location>
        <begin position="17"/>
        <end position="38"/>
    </location>
</feature>
<dbReference type="Proteomes" id="UP000078200">
    <property type="component" value="Unassembled WGS sequence"/>
</dbReference>
<dbReference type="VEuPathDB" id="VectorBase:GAUT034671"/>
<dbReference type="EnsemblMetazoa" id="GAUT034671-RA">
    <property type="protein sequence ID" value="GAUT034671-PA"/>
    <property type="gene ID" value="GAUT034671"/>
</dbReference>
<dbReference type="AlphaFoldDB" id="A0A1A9VEE7"/>
<evidence type="ECO:0000313" key="2">
    <source>
        <dbReference type="EnsemblMetazoa" id="GAUT034671-PA"/>
    </source>
</evidence>
<organism evidence="2 3">
    <name type="scientific">Glossina austeni</name>
    <name type="common">Savannah tsetse fly</name>
    <dbReference type="NCBI Taxonomy" id="7395"/>
    <lineage>
        <taxon>Eukaryota</taxon>
        <taxon>Metazoa</taxon>
        <taxon>Ecdysozoa</taxon>
        <taxon>Arthropoda</taxon>
        <taxon>Hexapoda</taxon>
        <taxon>Insecta</taxon>
        <taxon>Pterygota</taxon>
        <taxon>Neoptera</taxon>
        <taxon>Endopterygota</taxon>
        <taxon>Diptera</taxon>
        <taxon>Brachycera</taxon>
        <taxon>Muscomorpha</taxon>
        <taxon>Hippoboscoidea</taxon>
        <taxon>Glossinidae</taxon>
        <taxon>Glossina</taxon>
    </lineage>
</organism>
<evidence type="ECO:0000256" key="1">
    <source>
        <dbReference type="SAM" id="Phobius"/>
    </source>
</evidence>
<keyword evidence="1" id="KW-0812">Transmembrane</keyword>
<protein>
    <submittedName>
        <fullName evidence="2">Uncharacterized protein</fullName>
    </submittedName>
</protein>
<keyword evidence="1" id="KW-1133">Transmembrane helix</keyword>
<evidence type="ECO:0000313" key="3">
    <source>
        <dbReference type="Proteomes" id="UP000078200"/>
    </source>
</evidence>
<keyword evidence="1" id="KW-0472">Membrane</keyword>